<dbReference type="PROSITE" id="PS51471">
    <property type="entry name" value="FE2OG_OXY"/>
    <property type="match status" value="1"/>
</dbReference>
<comment type="similarity">
    <text evidence="1">Belongs to the iron/ascorbate-dependent oxidoreductase family.</text>
</comment>
<dbReference type="Proteomes" id="UP001272097">
    <property type="component" value="Unassembled WGS sequence"/>
</dbReference>
<gene>
    <name evidence="3" type="ORF">RFM51_00980</name>
</gene>
<sequence length="263" mass="29805">MIEDILDLVRYPLDREGSPQWQRLVDESKAALAENGMFNLEGFLRPGIAEKVVAEIRPVMDARSHVHRRMHNIYFKPSIPDLSPDHPALRKVETISHTVCADQIAGSTVLSIYEYPPLVRFLAATMGKPQLHVMQDPLARANVMGYRAGEALNWHFDRSEFTTTLLLQAPEIGGDFEYRTDLRSDSDPNYDGVAQLLEGRDPEAKILRIKAGTLNVFRGKNTAHRVTTVEGNRERMIAVFSYYERPGVMFTDEERIGFYGRAA</sequence>
<name>A0ABU4WQ47_9HYPH</name>
<dbReference type="Gene3D" id="2.60.120.620">
    <property type="entry name" value="q2cbj1_9rhob like domain"/>
    <property type="match status" value="1"/>
</dbReference>
<protein>
    <submittedName>
        <fullName evidence="3">2OG-Fe(II) oxygenase</fullName>
    </submittedName>
</protein>
<proteinExistence type="inferred from homology"/>
<dbReference type="RefSeq" id="WP_320211982.1">
    <property type="nucleotide sequence ID" value="NZ_JAVIIS010000001.1"/>
</dbReference>
<keyword evidence="1" id="KW-0560">Oxidoreductase</keyword>
<feature type="domain" description="Fe2OG dioxygenase" evidence="2">
    <location>
        <begin position="137"/>
        <end position="244"/>
    </location>
</feature>
<dbReference type="EMBL" id="JAVIIS010000001">
    <property type="protein sequence ID" value="MDX8438145.1"/>
    <property type="molecule type" value="Genomic_DNA"/>
</dbReference>
<dbReference type="Pfam" id="PF23169">
    <property type="entry name" value="HalD"/>
    <property type="match status" value="1"/>
</dbReference>
<dbReference type="InterPro" id="IPR005123">
    <property type="entry name" value="Oxoglu/Fe-dep_dioxygenase_dom"/>
</dbReference>
<dbReference type="SUPFAM" id="SSF51197">
    <property type="entry name" value="Clavaminate synthase-like"/>
    <property type="match status" value="1"/>
</dbReference>
<organism evidence="3 4">
    <name type="scientific">Mesorhizobium australafricanum</name>
    <dbReference type="NCBI Taxonomy" id="3072311"/>
    <lineage>
        <taxon>Bacteria</taxon>
        <taxon>Pseudomonadati</taxon>
        <taxon>Pseudomonadota</taxon>
        <taxon>Alphaproteobacteria</taxon>
        <taxon>Hyphomicrobiales</taxon>
        <taxon>Phyllobacteriaceae</taxon>
        <taxon>Mesorhizobium</taxon>
    </lineage>
</organism>
<keyword evidence="4" id="KW-1185">Reference proteome</keyword>
<keyword evidence="1" id="KW-0408">Iron</keyword>
<dbReference type="InterPro" id="IPR056470">
    <property type="entry name" value="BesD/HalB-like"/>
</dbReference>
<keyword evidence="1" id="KW-0479">Metal-binding</keyword>
<comment type="caution">
    <text evidence="3">The sequence shown here is derived from an EMBL/GenBank/DDBJ whole genome shotgun (WGS) entry which is preliminary data.</text>
</comment>
<evidence type="ECO:0000256" key="1">
    <source>
        <dbReference type="RuleBase" id="RU003682"/>
    </source>
</evidence>
<evidence type="ECO:0000313" key="4">
    <source>
        <dbReference type="Proteomes" id="UP001272097"/>
    </source>
</evidence>
<evidence type="ECO:0000259" key="2">
    <source>
        <dbReference type="PROSITE" id="PS51471"/>
    </source>
</evidence>
<accession>A0ABU4WQ47</accession>
<reference evidence="3 4" key="1">
    <citation type="submission" date="2023-08" db="EMBL/GenBank/DDBJ databases">
        <title>Implementing the SeqCode for naming new Mesorhizobium species isolated from Vachellia karroo root nodules.</title>
        <authorList>
            <person name="Van Lill M."/>
        </authorList>
    </citation>
    <scope>NUCLEOTIDE SEQUENCE [LARGE SCALE GENOMIC DNA]</scope>
    <source>
        <strain evidence="3 4">VK3E</strain>
    </source>
</reference>
<evidence type="ECO:0000313" key="3">
    <source>
        <dbReference type="EMBL" id="MDX8438145.1"/>
    </source>
</evidence>